<evidence type="ECO:0000313" key="2">
    <source>
        <dbReference type="Proteomes" id="UP001153331"/>
    </source>
</evidence>
<name>A0ACC2HU37_9PLEO</name>
<dbReference type="EMBL" id="JAPHNI010001162">
    <property type="protein sequence ID" value="KAJ8106466.1"/>
    <property type="molecule type" value="Genomic_DNA"/>
</dbReference>
<dbReference type="Proteomes" id="UP001153331">
    <property type="component" value="Unassembled WGS sequence"/>
</dbReference>
<protein>
    <submittedName>
        <fullName evidence="1">Uncharacterized protein</fullName>
    </submittedName>
</protein>
<gene>
    <name evidence="1" type="ORF">OPT61_g9519</name>
</gene>
<evidence type="ECO:0000313" key="1">
    <source>
        <dbReference type="EMBL" id="KAJ8106466.1"/>
    </source>
</evidence>
<organism evidence="1 2">
    <name type="scientific">Boeremia exigua</name>
    <dbReference type="NCBI Taxonomy" id="749465"/>
    <lineage>
        <taxon>Eukaryota</taxon>
        <taxon>Fungi</taxon>
        <taxon>Dikarya</taxon>
        <taxon>Ascomycota</taxon>
        <taxon>Pezizomycotina</taxon>
        <taxon>Dothideomycetes</taxon>
        <taxon>Pleosporomycetidae</taxon>
        <taxon>Pleosporales</taxon>
        <taxon>Pleosporineae</taxon>
        <taxon>Didymellaceae</taxon>
        <taxon>Boeremia</taxon>
    </lineage>
</organism>
<sequence>MAGVVLCMYPVQQAAPGRNCKNRACHALNSIWLRQLVWPADAEQRQAWHQIVQIPSNMIARPPLASWTYRPQPYPPRSTLHALQHQRDLAGLPPRTQCLCCSPAAPPPLVPGLPASLFTLGHRETRNVRFQARQASVARTAAGPQDDSRGTRARCVVVGDGAVGKTCLLISYTTNKFPSEYVPTVFDNYAVTVMIGDEPYTLGLFDTAGQEDYDRLRPLSYPQTDVFLVCFSVTSPASFENVREKWFPEVHHHCPGVPCLIVGTQVDLREDNAVKDKLSKQRMAPVKREDGERMARELGAVKYVECSALTQYKLKDVFDEAIVAALEPPATRKEGKGPKKEKKIMSVPASDQRKRPPPIAIPEWPLSRTANGRNVVTNVPSQTRGSSQHQRFVSSSTQPAIQSTTTTPLTSPFELEEVFSTVPKSGSQASKHRSSAMTTISGLMDQARLSPRKSDSGSMPSRHASTARSRQSERSNRSAIAAQAQLEALGEDEMTTRSQIEARTEKTLFKMTGQVPPTPASGAIDPERVFIRTEDLRAQCRAASAEKHTEGDESTKSPRKKLFGVSLPTFSRASATDTAPAMPAKAAQILGATPSRKARRIEPRPINSTRVFKTPTKTPRSDTAKSLPAKVYGETTSTRGYRTRRSRTHGRRSPGKENSPPHERGIEQSSFESIPPPTPPAKDTPPEFRLPGNPPSPLRRAPSHEDLRESYGEYPDKGVQVQLPFPMFALSPLPLKTAMPDKGGMSPTKFRPYTAEDYTKLIGGEALQWPHQDENEAGQLKETGHSAPLIAEHGDLLRLPMSSRSDDKHYNERLGRRLSPLPPRFYSPSDRSVQLFTENESPSKNTDTRRMLFTRPKLSLPIDDLRSASVEMVYQGSVTATEPDSAEPRTTDNDIAQTQTKAMPQQRDNANSEAKVEHNLSITSEQHHDSPTANNGSGHLPLDAPSKRITDMLKNSTPHAQANGESRNVCPSAVPSPLYTVHRPHVPVPPAPMIRSTLGSAGPWPSPRKHKTIEDHFYMTNEHLDVVGKTTYDALDMYTKQQISATDTKHEQLVLILEKHIGGLRSQVSLVTDKVEDTSNQTNKVGLKLDQLEEFIKNEVFGAVAEQKKKTAEVHLSMKEMQKTMLHLQQTVEKLSDTRSDPPHPGSNALSASGVPNMTPQTISTHHSQPATSSYYGNDTGRDEHLQERTTPNNYDIHSDPRSSYGTNWQSQAWNGRSTYNGRNKGETSSYGGANPYLFSNGGQYNNGYVGGYSSYNLSPSSAEQPYTYGQKPAQ</sequence>
<proteinExistence type="predicted"/>
<comment type="caution">
    <text evidence="1">The sequence shown here is derived from an EMBL/GenBank/DDBJ whole genome shotgun (WGS) entry which is preliminary data.</text>
</comment>
<accession>A0ACC2HU37</accession>
<reference evidence="1" key="1">
    <citation type="submission" date="2022-11" db="EMBL/GenBank/DDBJ databases">
        <title>Genome Sequence of Boeremia exigua.</title>
        <authorList>
            <person name="Buettner E."/>
        </authorList>
    </citation>
    <scope>NUCLEOTIDE SEQUENCE</scope>
    <source>
        <strain evidence="1">CU02</strain>
    </source>
</reference>
<keyword evidence="2" id="KW-1185">Reference proteome</keyword>